<keyword evidence="2" id="KW-1185">Reference proteome</keyword>
<dbReference type="EMBL" id="BMJT01000013">
    <property type="protein sequence ID" value="GGG32653.1"/>
    <property type="molecule type" value="Genomic_DNA"/>
</dbReference>
<sequence>MSKSINLFESVTTQDRAVFITALKEFPKAAKQYTHDPSAGALNKRVAKSVINKIEVKAQRFSADEMRILYLALLLFEEKITPVEEDSSNDNIANQVQETLNKFLPPLEDFVNNLLEQ</sequence>
<organism evidence="1 2">
    <name type="scientific">Lysinibacillus alkalisoli</name>
    <dbReference type="NCBI Taxonomy" id="1911548"/>
    <lineage>
        <taxon>Bacteria</taxon>
        <taxon>Bacillati</taxon>
        <taxon>Bacillota</taxon>
        <taxon>Bacilli</taxon>
        <taxon>Bacillales</taxon>
        <taxon>Bacillaceae</taxon>
        <taxon>Lysinibacillus</taxon>
    </lineage>
</organism>
<evidence type="ECO:0000313" key="1">
    <source>
        <dbReference type="EMBL" id="GGG32653.1"/>
    </source>
</evidence>
<name>A0A917LJQ0_9BACI</name>
<reference evidence="1" key="1">
    <citation type="journal article" date="2014" name="Int. J. Syst. Evol. Microbiol.">
        <title>Complete genome sequence of Corynebacterium casei LMG S-19264T (=DSM 44701T), isolated from a smear-ripened cheese.</title>
        <authorList>
            <consortium name="US DOE Joint Genome Institute (JGI-PGF)"/>
            <person name="Walter F."/>
            <person name="Albersmeier A."/>
            <person name="Kalinowski J."/>
            <person name="Ruckert C."/>
        </authorList>
    </citation>
    <scope>NUCLEOTIDE SEQUENCE</scope>
    <source>
        <strain evidence="1">CGMCC 1.15760</strain>
    </source>
</reference>
<comment type="caution">
    <text evidence="1">The sequence shown here is derived from an EMBL/GenBank/DDBJ whole genome shotgun (WGS) entry which is preliminary data.</text>
</comment>
<dbReference type="AlphaFoldDB" id="A0A917LJQ0"/>
<gene>
    <name evidence="1" type="ORF">GCM10007425_29130</name>
</gene>
<reference evidence="1" key="2">
    <citation type="submission" date="2020-09" db="EMBL/GenBank/DDBJ databases">
        <authorList>
            <person name="Sun Q."/>
            <person name="Zhou Y."/>
        </authorList>
    </citation>
    <scope>NUCLEOTIDE SEQUENCE</scope>
    <source>
        <strain evidence="1">CGMCC 1.15760</strain>
    </source>
</reference>
<protein>
    <submittedName>
        <fullName evidence="1">Uncharacterized protein</fullName>
    </submittedName>
</protein>
<dbReference type="Proteomes" id="UP000616608">
    <property type="component" value="Unassembled WGS sequence"/>
</dbReference>
<proteinExistence type="predicted"/>
<dbReference type="RefSeq" id="WP_188615804.1">
    <property type="nucleotide sequence ID" value="NZ_BMJT01000013.1"/>
</dbReference>
<evidence type="ECO:0000313" key="2">
    <source>
        <dbReference type="Proteomes" id="UP000616608"/>
    </source>
</evidence>
<accession>A0A917LJQ0</accession>